<dbReference type="PANTHER" id="PTHR10458">
    <property type="entry name" value="PEPTIDE DEFORMYLASE"/>
    <property type="match status" value="1"/>
</dbReference>
<dbReference type="GO" id="GO:0006412">
    <property type="term" value="P:translation"/>
    <property type="evidence" value="ECO:0007669"/>
    <property type="project" value="UniProtKB-UniRule"/>
</dbReference>
<reference evidence="3 4" key="1">
    <citation type="submission" date="2020-10" db="EMBL/GenBank/DDBJ databases">
        <title>Connecting structure to function with the recovery of over 1000 high-quality activated sludge metagenome-assembled genomes encoding full-length rRNA genes using long-read sequencing.</title>
        <authorList>
            <person name="Singleton C.M."/>
            <person name="Petriglieri F."/>
            <person name="Kristensen J.M."/>
            <person name="Kirkegaard R.H."/>
            <person name="Michaelsen T.Y."/>
            <person name="Andersen M.H."/>
            <person name="Karst S.M."/>
            <person name="Dueholm M.S."/>
            <person name="Nielsen P.H."/>
            <person name="Albertsen M."/>
        </authorList>
    </citation>
    <scope>NUCLEOTIDE SEQUENCE [LARGE SCALE GENOMIC DNA]</scope>
    <source>
        <strain evidence="3">OdNE_18-Q3-R46-58_MAXAC.008</strain>
    </source>
</reference>
<dbReference type="Proteomes" id="UP000709959">
    <property type="component" value="Unassembled WGS sequence"/>
</dbReference>
<evidence type="ECO:0000256" key="2">
    <source>
        <dbReference type="HAMAP-Rule" id="MF_00163"/>
    </source>
</evidence>
<feature type="binding site" evidence="2">
    <location>
        <position position="139"/>
    </location>
    <ligand>
        <name>Fe cation</name>
        <dbReference type="ChEBI" id="CHEBI:24875"/>
    </ligand>
</feature>
<dbReference type="AlphaFoldDB" id="A0A936F1N5"/>
<dbReference type="GO" id="GO:0046872">
    <property type="term" value="F:metal ion binding"/>
    <property type="evidence" value="ECO:0007669"/>
    <property type="project" value="UniProtKB-KW"/>
</dbReference>
<keyword evidence="2 3" id="KW-0378">Hydrolase</keyword>
<comment type="catalytic activity">
    <reaction evidence="2">
        <text>N-terminal N-formyl-L-methionyl-[peptide] + H2O = N-terminal L-methionyl-[peptide] + formate</text>
        <dbReference type="Rhea" id="RHEA:24420"/>
        <dbReference type="Rhea" id="RHEA-COMP:10639"/>
        <dbReference type="Rhea" id="RHEA-COMP:10640"/>
        <dbReference type="ChEBI" id="CHEBI:15377"/>
        <dbReference type="ChEBI" id="CHEBI:15740"/>
        <dbReference type="ChEBI" id="CHEBI:49298"/>
        <dbReference type="ChEBI" id="CHEBI:64731"/>
        <dbReference type="EC" id="3.5.1.88"/>
    </reaction>
</comment>
<proteinExistence type="inferred from homology"/>
<feature type="active site" evidence="2">
    <location>
        <position position="136"/>
    </location>
</feature>
<dbReference type="Gene3D" id="3.90.45.10">
    <property type="entry name" value="Peptide deformylase"/>
    <property type="match status" value="1"/>
</dbReference>
<dbReference type="InterPro" id="IPR036821">
    <property type="entry name" value="Peptide_deformylase_sf"/>
</dbReference>
<comment type="cofactor">
    <cofactor evidence="2">
        <name>Fe(2+)</name>
        <dbReference type="ChEBI" id="CHEBI:29033"/>
    </cofactor>
    <text evidence="2">Binds 1 Fe(2+) ion.</text>
</comment>
<protein>
    <recommendedName>
        <fullName evidence="2">Peptide deformylase</fullName>
        <shortName evidence="2">PDF</shortName>
        <ecNumber evidence="2">3.5.1.88</ecNumber>
    </recommendedName>
    <alternativeName>
        <fullName evidence="2">Polypeptide deformylase</fullName>
    </alternativeName>
</protein>
<dbReference type="PRINTS" id="PR01576">
    <property type="entry name" value="PDEFORMYLASE"/>
</dbReference>
<comment type="function">
    <text evidence="2">Removes the formyl group from the N-terminal Met of newly synthesized proteins. Requires at least a dipeptide for an efficient rate of reaction. N-terminal L-methionine is a prerequisite for activity but the enzyme has broad specificity at other positions.</text>
</comment>
<keyword evidence="2" id="KW-0648">Protein biosynthesis</keyword>
<dbReference type="CDD" id="cd00487">
    <property type="entry name" value="Pep_deformylase"/>
    <property type="match status" value="1"/>
</dbReference>
<evidence type="ECO:0000256" key="1">
    <source>
        <dbReference type="ARBA" id="ARBA00010759"/>
    </source>
</evidence>
<comment type="similarity">
    <text evidence="1 2">Belongs to the polypeptide deformylase family.</text>
</comment>
<dbReference type="EMBL" id="JADKCH010000003">
    <property type="protein sequence ID" value="MBK8572175.1"/>
    <property type="molecule type" value="Genomic_DNA"/>
</dbReference>
<gene>
    <name evidence="2 3" type="primary">def</name>
    <name evidence="3" type="ORF">IPN91_05905</name>
</gene>
<evidence type="ECO:0000313" key="3">
    <source>
        <dbReference type="EMBL" id="MBK8572175.1"/>
    </source>
</evidence>
<feature type="binding site" evidence="2">
    <location>
        <position position="93"/>
    </location>
    <ligand>
        <name>Fe cation</name>
        <dbReference type="ChEBI" id="CHEBI:24875"/>
    </ligand>
</feature>
<dbReference type="NCBIfam" id="NF001159">
    <property type="entry name" value="PRK00150.1-3"/>
    <property type="match status" value="1"/>
</dbReference>
<dbReference type="PIRSF" id="PIRSF004749">
    <property type="entry name" value="Pep_def"/>
    <property type="match status" value="1"/>
</dbReference>
<organism evidence="3 4">
    <name type="scientific">Candidatus Geothrix odensensis</name>
    <dbReference type="NCBI Taxonomy" id="2954440"/>
    <lineage>
        <taxon>Bacteria</taxon>
        <taxon>Pseudomonadati</taxon>
        <taxon>Acidobacteriota</taxon>
        <taxon>Holophagae</taxon>
        <taxon>Holophagales</taxon>
        <taxon>Holophagaceae</taxon>
        <taxon>Geothrix</taxon>
    </lineage>
</organism>
<dbReference type="NCBIfam" id="TIGR00079">
    <property type="entry name" value="pept_deformyl"/>
    <property type="match status" value="1"/>
</dbReference>
<dbReference type="Pfam" id="PF01327">
    <property type="entry name" value="Pep_deformylase"/>
    <property type="match status" value="1"/>
</dbReference>
<dbReference type="GO" id="GO:0042586">
    <property type="term" value="F:peptide deformylase activity"/>
    <property type="evidence" value="ECO:0007669"/>
    <property type="project" value="UniProtKB-UniRule"/>
</dbReference>
<sequence>MAVLPVLTWGDPRLKKNSEDVGDWTPELDQLVADMFATALDEEGVGLAAPQVGVNLNLAVIDCSCGEDPAQQIILINPEITREEGSQIGPEGCLSIPGIREVLERPQKVTLRNRAKDGSWHELVGEDLLARAFCHEIDHLRGRLFVEYFGPVKRQLLQKKYQKQARG</sequence>
<dbReference type="SUPFAM" id="SSF56420">
    <property type="entry name" value="Peptide deformylase"/>
    <property type="match status" value="1"/>
</dbReference>
<dbReference type="EC" id="3.5.1.88" evidence="2"/>
<comment type="caution">
    <text evidence="3">The sequence shown here is derived from an EMBL/GenBank/DDBJ whole genome shotgun (WGS) entry which is preliminary data.</text>
</comment>
<evidence type="ECO:0000313" key="4">
    <source>
        <dbReference type="Proteomes" id="UP000709959"/>
    </source>
</evidence>
<name>A0A936F1N5_9BACT</name>
<dbReference type="HAMAP" id="MF_00163">
    <property type="entry name" value="Pep_deformylase"/>
    <property type="match status" value="1"/>
</dbReference>
<keyword evidence="2" id="KW-0479">Metal-binding</keyword>
<dbReference type="InterPro" id="IPR023635">
    <property type="entry name" value="Peptide_deformylase"/>
</dbReference>
<dbReference type="PANTHER" id="PTHR10458:SF22">
    <property type="entry name" value="PEPTIDE DEFORMYLASE"/>
    <property type="match status" value="1"/>
</dbReference>
<accession>A0A936F1N5</accession>
<keyword evidence="2" id="KW-0408">Iron</keyword>
<feature type="binding site" evidence="2">
    <location>
        <position position="135"/>
    </location>
    <ligand>
        <name>Fe cation</name>
        <dbReference type="ChEBI" id="CHEBI:24875"/>
    </ligand>
</feature>